<dbReference type="EMBL" id="JABBWK010000080">
    <property type="protein sequence ID" value="KAG1894435.1"/>
    <property type="molecule type" value="Genomic_DNA"/>
</dbReference>
<feature type="region of interest" description="Disordered" evidence="6">
    <location>
        <begin position="191"/>
        <end position="213"/>
    </location>
</feature>
<keyword evidence="4" id="KW-0862">Zinc</keyword>
<evidence type="ECO:0000256" key="3">
    <source>
        <dbReference type="ARBA" id="ARBA00022737"/>
    </source>
</evidence>
<protein>
    <recommendedName>
        <fullName evidence="7">LIM zinc-binding domain-containing protein</fullName>
    </recommendedName>
</protein>
<keyword evidence="5" id="KW-0539">Nucleus</keyword>
<proteinExistence type="predicted"/>
<feature type="domain" description="LIM zinc-binding" evidence="7">
    <location>
        <begin position="9"/>
        <end position="57"/>
    </location>
</feature>
<dbReference type="SMART" id="SM00132">
    <property type="entry name" value="LIM"/>
    <property type="match status" value="2"/>
</dbReference>
<evidence type="ECO:0000313" key="8">
    <source>
        <dbReference type="EMBL" id="KAG1894435.1"/>
    </source>
</evidence>
<dbReference type="GeneID" id="64657267"/>
<dbReference type="GO" id="GO:0046872">
    <property type="term" value="F:metal ion binding"/>
    <property type="evidence" value="ECO:0007669"/>
    <property type="project" value="UniProtKB-KW"/>
</dbReference>
<organism evidence="8 9">
    <name type="scientific">Suillus fuscotomentosus</name>
    <dbReference type="NCBI Taxonomy" id="1912939"/>
    <lineage>
        <taxon>Eukaryota</taxon>
        <taxon>Fungi</taxon>
        <taxon>Dikarya</taxon>
        <taxon>Basidiomycota</taxon>
        <taxon>Agaricomycotina</taxon>
        <taxon>Agaricomycetes</taxon>
        <taxon>Agaricomycetidae</taxon>
        <taxon>Boletales</taxon>
        <taxon>Suillineae</taxon>
        <taxon>Suillaceae</taxon>
        <taxon>Suillus</taxon>
    </lineage>
</organism>
<comment type="subcellular location">
    <subcellularLocation>
        <location evidence="1">Nucleus</location>
    </subcellularLocation>
</comment>
<sequence>MHPFGGTPICPRCNKAVYAAEQVMGPGRKPCLACTTCNKSYSKTCHVRNFGTRDLRHANLPHRDDMATPPPLPASPVRNSFPAPTFIRGESVDLSQRHGARSPVRAQNSSTGRYMNGAMSPSPILKANSVLPARFNRSPNNPIVELSSENTNQTVNTILHHEGVREETPAESTPSPALTFTGTATSTVRIGDMPRTVPLSPTKSASNGTNTTSTLKLSSVTLARSSSSPMTPLQPTSTGTRYGVAFGSGGTPVKAFSAGATPTCPRCGKNVYFAEQMKAIGKTWHKGSRLTEKDGDPLCHRCYSKLHGPAGNGYALLGKAGG</sequence>
<keyword evidence="3" id="KW-0677">Repeat</keyword>
<dbReference type="GO" id="GO:0005737">
    <property type="term" value="C:cytoplasm"/>
    <property type="evidence" value="ECO:0007669"/>
    <property type="project" value="TreeGrafter"/>
</dbReference>
<name>A0AAD4HEA3_9AGAM</name>
<keyword evidence="9" id="KW-1185">Reference proteome</keyword>
<evidence type="ECO:0000256" key="6">
    <source>
        <dbReference type="SAM" id="MobiDB-lite"/>
    </source>
</evidence>
<dbReference type="Proteomes" id="UP001195769">
    <property type="component" value="Unassembled WGS sequence"/>
</dbReference>
<dbReference type="GO" id="GO:0005634">
    <property type="term" value="C:nucleus"/>
    <property type="evidence" value="ECO:0007669"/>
    <property type="project" value="UniProtKB-SubCell"/>
</dbReference>
<evidence type="ECO:0000259" key="7">
    <source>
        <dbReference type="SMART" id="SM00132"/>
    </source>
</evidence>
<dbReference type="InterPro" id="IPR001781">
    <property type="entry name" value="Znf_LIM"/>
</dbReference>
<evidence type="ECO:0000313" key="9">
    <source>
        <dbReference type="Proteomes" id="UP001195769"/>
    </source>
</evidence>
<feature type="compositionally biased region" description="Polar residues" evidence="6">
    <location>
        <begin position="199"/>
        <end position="208"/>
    </location>
</feature>
<keyword evidence="2" id="KW-0479">Metal-binding</keyword>
<dbReference type="GO" id="GO:0030695">
    <property type="term" value="F:GTPase regulator activity"/>
    <property type="evidence" value="ECO:0007669"/>
    <property type="project" value="UniProtKB-ARBA"/>
</dbReference>
<feature type="region of interest" description="Disordered" evidence="6">
    <location>
        <begin position="93"/>
        <end position="119"/>
    </location>
</feature>
<dbReference type="PANTHER" id="PTHR24215:SF35">
    <property type="entry name" value="MUSCLE LIM PROTEIN MLP84B"/>
    <property type="match status" value="1"/>
</dbReference>
<reference evidence="8" key="1">
    <citation type="journal article" date="2020" name="New Phytol.">
        <title>Comparative genomics reveals dynamic genome evolution in host specialist ectomycorrhizal fungi.</title>
        <authorList>
            <person name="Lofgren L.A."/>
            <person name="Nguyen N.H."/>
            <person name="Vilgalys R."/>
            <person name="Ruytinx J."/>
            <person name="Liao H.L."/>
            <person name="Branco S."/>
            <person name="Kuo A."/>
            <person name="LaButti K."/>
            <person name="Lipzen A."/>
            <person name="Andreopoulos W."/>
            <person name="Pangilinan J."/>
            <person name="Riley R."/>
            <person name="Hundley H."/>
            <person name="Na H."/>
            <person name="Barry K."/>
            <person name="Grigoriev I.V."/>
            <person name="Stajich J.E."/>
            <person name="Kennedy P.G."/>
        </authorList>
    </citation>
    <scope>NUCLEOTIDE SEQUENCE</scope>
    <source>
        <strain evidence="8">FC203</strain>
    </source>
</reference>
<dbReference type="AlphaFoldDB" id="A0AAD4HEA3"/>
<gene>
    <name evidence="8" type="ORF">F5891DRAFT_1062697</name>
</gene>
<dbReference type="GO" id="GO:0030036">
    <property type="term" value="P:actin cytoskeleton organization"/>
    <property type="evidence" value="ECO:0007669"/>
    <property type="project" value="TreeGrafter"/>
</dbReference>
<evidence type="ECO:0000256" key="2">
    <source>
        <dbReference type="ARBA" id="ARBA00022723"/>
    </source>
</evidence>
<dbReference type="PANTHER" id="PTHR24215">
    <property type="entry name" value="RHO-GTPASE-ACTIVATING PROTEIN LRG1"/>
    <property type="match status" value="1"/>
</dbReference>
<dbReference type="Gene3D" id="2.10.110.10">
    <property type="entry name" value="Cysteine Rich Protein"/>
    <property type="match status" value="2"/>
</dbReference>
<dbReference type="SUPFAM" id="SSF57716">
    <property type="entry name" value="Glucocorticoid receptor-like (DNA-binding domain)"/>
    <property type="match status" value="2"/>
</dbReference>
<dbReference type="RefSeq" id="XP_041220011.1">
    <property type="nucleotide sequence ID" value="XM_041362969.1"/>
</dbReference>
<evidence type="ECO:0000256" key="1">
    <source>
        <dbReference type="ARBA" id="ARBA00004123"/>
    </source>
</evidence>
<evidence type="ECO:0000256" key="5">
    <source>
        <dbReference type="ARBA" id="ARBA00023242"/>
    </source>
</evidence>
<comment type="caution">
    <text evidence="8">The sequence shown here is derived from an EMBL/GenBank/DDBJ whole genome shotgun (WGS) entry which is preliminary data.</text>
</comment>
<feature type="domain" description="LIM zinc-binding" evidence="7">
    <location>
        <begin position="263"/>
        <end position="302"/>
    </location>
</feature>
<accession>A0AAD4HEA3</accession>
<evidence type="ECO:0000256" key="4">
    <source>
        <dbReference type="ARBA" id="ARBA00022833"/>
    </source>
</evidence>